<dbReference type="Proteomes" id="UP001642405">
    <property type="component" value="Unassembled WGS sequence"/>
</dbReference>
<keyword evidence="2" id="KW-0812">Transmembrane</keyword>
<feature type="region of interest" description="Disordered" evidence="1">
    <location>
        <begin position="19"/>
        <end position="53"/>
    </location>
</feature>
<dbReference type="InterPro" id="IPR032477">
    <property type="entry name" value="Glyco_hydro_64"/>
</dbReference>
<organism evidence="4 5">
    <name type="scientific">Sporothrix curviconia</name>
    <dbReference type="NCBI Taxonomy" id="1260050"/>
    <lineage>
        <taxon>Eukaryota</taxon>
        <taxon>Fungi</taxon>
        <taxon>Dikarya</taxon>
        <taxon>Ascomycota</taxon>
        <taxon>Pezizomycotina</taxon>
        <taxon>Sordariomycetes</taxon>
        <taxon>Sordariomycetidae</taxon>
        <taxon>Ophiostomatales</taxon>
        <taxon>Ophiostomataceae</taxon>
        <taxon>Sporothrix</taxon>
    </lineage>
</organism>
<keyword evidence="2" id="KW-0472">Membrane</keyword>
<dbReference type="Gene3D" id="2.60.110.10">
    <property type="entry name" value="Thaumatin"/>
    <property type="match status" value="1"/>
</dbReference>
<dbReference type="InterPro" id="IPR042517">
    <property type="entry name" value="Glyco_hydro_64_N_2"/>
</dbReference>
<sequence length="680" mass="70702">MATIDDCLRNQRQNGILAAPTEATSSSNNSATQTTNSALTPAVATTTSASTGTPSTLQIALQNNTTSANLYAYVTGLDINNSNAVWMLQSDGVTAYYPANPSSNEQPLQADVSIVVGGPGSVRTVTIPQLAGARIWYSQDSPLTFRLNQGSGGPGLVEPSVTNPADPNYALRWDFSEFTFNSTEIFANITYVDFVSIPVALQLTSTDGSATQTVAGLPSNGLTTICEALQAQQRVDCAGWDQLVVQISSSTAGTSFLRALSPYNGLVINNTLFPNYFEPYVAQVWSKYQSTAVTVDTQATWGSVSGQVDSSSLLTFSGVGSFPKPTTGDIFSCSTGAFAAYATNTDEMANLGARLAAALNRSTLLAYPSQPDGVPSASDYYQSTITNHYARIVHAANIDGRGYAFPYDDVAPEGGADQSGSVASGAPGILTVYIGGGGASGAAAASKARANPIRLRDMARRGRQLVGGRQHHRRSLPSPPPEKAAALAMRETMSPFLNMAAVDVDEKMLLQARDRAMADAGSTDLEKGQVVMTKVDVAAPSAPTTPDLSKRFALLLHQALLSLWVAIYGLGRSAWALVPRRVAAPVGAFCSRVASSPAVAAASASISSFVSSVVKSAAASAVAAMLIRPLVIRAVLTAAVLLVTYAATAGAASPMLASAVTTMTGWVEDLAGTHPVALVE</sequence>
<feature type="transmembrane region" description="Helical" evidence="2">
    <location>
        <begin position="552"/>
        <end position="570"/>
    </location>
</feature>
<dbReference type="PANTHER" id="PTHR38165">
    <property type="match status" value="1"/>
</dbReference>
<dbReference type="CDD" id="cd09220">
    <property type="entry name" value="GH64-GluB-like"/>
    <property type="match status" value="1"/>
</dbReference>
<gene>
    <name evidence="4" type="ORF">SCUCBS95973_004319</name>
</gene>
<comment type="caution">
    <text evidence="4">The sequence shown here is derived from an EMBL/GenBank/DDBJ whole genome shotgun (WGS) entry which is preliminary data.</text>
</comment>
<evidence type="ECO:0000256" key="2">
    <source>
        <dbReference type="SAM" id="Phobius"/>
    </source>
</evidence>
<proteinExistence type="predicted"/>
<evidence type="ECO:0000313" key="4">
    <source>
        <dbReference type="EMBL" id="CAK7220916.1"/>
    </source>
</evidence>
<feature type="domain" description="GH64" evidence="3">
    <location>
        <begin position="63"/>
        <end position="421"/>
    </location>
</feature>
<dbReference type="InterPro" id="IPR037398">
    <property type="entry name" value="Glyco_hydro_64_fam"/>
</dbReference>
<dbReference type="Pfam" id="PF16483">
    <property type="entry name" value="Glyco_hydro_64"/>
    <property type="match status" value="1"/>
</dbReference>
<dbReference type="PROSITE" id="PS52006">
    <property type="entry name" value="GH64"/>
    <property type="match status" value="1"/>
</dbReference>
<feature type="transmembrane region" description="Helical" evidence="2">
    <location>
        <begin position="634"/>
        <end position="657"/>
    </location>
</feature>
<keyword evidence="5" id="KW-1185">Reference proteome</keyword>
<accession>A0ABP0BN33</accession>
<dbReference type="InterPro" id="IPR037176">
    <property type="entry name" value="Osmotin/thaumatin-like_sf"/>
</dbReference>
<reference evidence="4 5" key="1">
    <citation type="submission" date="2024-01" db="EMBL/GenBank/DDBJ databases">
        <authorList>
            <person name="Allen C."/>
            <person name="Tagirdzhanova G."/>
        </authorList>
    </citation>
    <scope>NUCLEOTIDE SEQUENCE [LARGE SCALE GENOMIC DNA]</scope>
</reference>
<evidence type="ECO:0000259" key="3">
    <source>
        <dbReference type="PROSITE" id="PS52006"/>
    </source>
</evidence>
<name>A0ABP0BN33_9PEZI</name>
<dbReference type="EMBL" id="CAWUHB010000021">
    <property type="protein sequence ID" value="CAK7220916.1"/>
    <property type="molecule type" value="Genomic_DNA"/>
</dbReference>
<dbReference type="PANTHER" id="PTHR38165:SF1">
    <property type="entry name" value="GLUCANASE B"/>
    <property type="match status" value="1"/>
</dbReference>
<dbReference type="Gene3D" id="3.30.920.50">
    <property type="entry name" value="Beta-1,3-glucanase, C-terminal domain"/>
    <property type="match status" value="1"/>
</dbReference>
<evidence type="ECO:0000256" key="1">
    <source>
        <dbReference type="SAM" id="MobiDB-lite"/>
    </source>
</evidence>
<keyword evidence="2" id="KW-1133">Transmembrane helix</keyword>
<protein>
    <recommendedName>
        <fullName evidence="3">GH64 domain-containing protein</fullName>
    </recommendedName>
</protein>
<evidence type="ECO:0000313" key="5">
    <source>
        <dbReference type="Proteomes" id="UP001642405"/>
    </source>
</evidence>